<comment type="caution">
    <text evidence="1">The sequence shown here is derived from an EMBL/GenBank/DDBJ whole genome shotgun (WGS) entry which is preliminary data.</text>
</comment>
<gene>
    <name evidence="1" type="ORF">DFR74_101657</name>
</gene>
<reference evidence="1 2" key="1">
    <citation type="submission" date="2018-06" db="EMBL/GenBank/DDBJ databases">
        <title>Genomic Encyclopedia of Type Strains, Phase IV (KMG-IV): sequencing the most valuable type-strain genomes for metagenomic binning, comparative biology and taxonomic classification.</title>
        <authorList>
            <person name="Goeker M."/>
        </authorList>
    </citation>
    <scope>NUCLEOTIDE SEQUENCE [LARGE SCALE GENOMIC DNA]</scope>
    <source>
        <strain evidence="1 2">DSM 44599</strain>
    </source>
</reference>
<dbReference type="OrthoDB" id="4538292at2"/>
<dbReference type="AlphaFoldDB" id="A0A366E2P8"/>
<proteinExistence type="predicted"/>
<dbReference type="RefSeq" id="WP_147265727.1">
    <property type="nucleotide sequence ID" value="NZ_QNRE01000001.1"/>
</dbReference>
<dbReference type="STRING" id="1210090.GCA_001613185_05527"/>
<accession>A0A366E2P8</accession>
<name>A0A366E2P8_9NOCA</name>
<dbReference type="Proteomes" id="UP000252586">
    <property type="component" value="Unassembled WGS sequence"/>
</dbReference>
<dbReference type="EMBL" id="QNRE01000001">
    <property type="protein sequence ID" value="RBO96641.1"/>
    <property type="molecule type" value="Genomic_DNA"/>
</dbReference>
<organism evidence="1 2">
    <name type="scientific">Nocardia puris</name>
    <dbReference type="NCBI Taxonomy" id="208602"/>
    <lineage>
        <taxon>Bacteria</taxon>
        <taxon>Bacillati</taxon>
        <taxon>Actinomycetota</taxon>
        <taxon>Actinomycetes</taxon>
        <taxon>Mycobacteriales</taxon>
        <taxon>Nocardiaceae</taxon>
        <taxon>Nocardia</taxon>
    </lineage>
</organism>
<keyword evidence="2" id="KW-1185">Reference proteome</keyword>
<evidence type="ECO:0000313" key="1">
    <source>
        <dbReference type="EMBL" id="RBO96641.1"/>
    </source>
</evidence>
<sequence>MITESESIARWTWGRYTPADQVLELSALSGARSVLDVLVGLRLSDESVEARVIVNQVGRSNVVLWDGTVVLSAGMSQSDMGRVVEDLRSKAIEGEVGSVTAFVYCTPTIVIGPEGRSERQEKAIRFVASARQLDEPHLSISFETFTDAWLPFDLKGRPQKFVYAYNAPRLTAALDRISDLMDDEADPDTPTLFANASETGILNDFKLNGDPADTWFFEVRRRNSIFQKNDAESGFNRSTDGPVVYMPVIGEPGLLGYLWASDAGSAMSFEPYWPEDAGYAAGLVWLDRIGRAYAGGMTPLRALEAMATYPDDPVSGKAISGESREVSDLSELYSMAIPNSYLDS</sequence>
<protein>
    <submittedName>
        <fullName evidence="1">Uncharacterized protein</fullName>
    </submittedName>
</protein>
<evidence type="ECO:0000313" key="2">
    <source>
        <dbReference type="Proteomes" id="UP000252586"/>
    </source>
</evidence>